<proteinExistence type="predicted"/>
<accession>A0A6A2Y435</accession>
<protein>
    <submittedName>
        <fullName evidence="1">Alpha-(1,4)-fucosyltransferase-like</fullName>
    </submittedName>
</protein>
<dbReference type="GO" id="GO:0016757">
    <property type="term" value="F:glycosyltransferase activity"/>
    <property type="evidence" value="ECO:0007669"/>
    <property type="project" value="UniProtKB-KW"/>
</dbReference>
<evidence type="ECO:0000313" key="1">
    <source>
        <dbReference type="EMBL" id="KAE8664967.1"/>
    </source>
</evidence>
<comment type="caution">
    <text evidence="1">The sequence shown here is derived from an EMBL/GenBank/DDBJ whole genome shotgun (WGS) entry which is preliminary data.</text>
</comment>
<evidence type="ECO:0000313" key="2">
    <source>
        <dbReference type="Proteomes" id="UP000436088"/>
    </source>
</evidence>
<reference evidence="1" key="1">
    <citation type="submission" date="2019-09" db="EMBL/GenBank/DDBJ databases">
        <title>Draft genome information of white flower Hibiscus syriacus.</title>
        <authorList>
            <person name="Kim Y.-M."/>
        </authorList>
    </citation>
    <scope>NUCLEOTIDE SEQUENCE [LARGE SCALE GENOMIC DNA]</scope>
    <source>
        <strain evidence="1">YM2019G1</strain>
    </source>
</reference>
<sequence>MVSYGVHLRVVGVSDSKSLVIASDVTQKELDDDILAEVYRVKSVGSSLSTLTSLGESQVFSSPESRTKVLDIASILGKSTGLVAILSCSRCNHVTSLI</sequence>
<gene>
    <name evidence="1" type="ORF">F3Y22_tig00112737pilonHSYRG00027</name>
</gene>
<keyword evidence="2" id="KW-1185">Reference proteome</keyword>
<dbReference type="AlphaFoldDB" id="A0A6A2Y435"/>
<dbReference type="Proteomes" id="UP000436088">
    <property type="component" value="Unassembled WGS sequence"/>
</dbReference>
<name>A0A6A2Y435_HIBSY</name>
<dbReference type="EMBL" id="VEPZ02001640">
    <property type="protein sequence ID" value="KAE8664967.1"/>
    <property type="molecule type" value="Genomic_DNA"/>
</dbReference>
<organism evidence="1 2">
    <name type="scientific">Hibiscus syriacus</name>
    <name type="common">Rose of Sharon</name>
    <dbReference type="NCBI Taxonomy" id="106335"/>
    <lineage>
        <taxon>Eukaryota</taxon>
        <taxon>Viridiplantae</taxon>
        <taxon>Streptophyta</taxon>
        <taxon>Embryophyta</taxon>
        <taxon>Tracheophyta</taxon>
        <taxon>Spermatophyta</taxon>
        <taxon>Magnoliopsida</taxon>
        <taxon>eudicotyledons</taxon>
        <taxon>Gunneridae</taxon>
        <taxon>Pentapetalae</taxon>
        <taxon>rosids</taxon>
        <taxon>malvids</taxon>
        <taxon>Malvales</taxon>
        <taxon>Malvaceae</taxon>
        <taxon>Malvoideae</taxon>
        <taxon>Hibiscus</taxon>
    </lineage>
</organism>